<dbReference type="InterPro" id="IPR050266">
    <property type="entry name" value="AB_hydrolase_sf"/>
</dbReference>
<protein>
    <submittedName>
        <fullName evidence="3">Putative pimeloyl-BioC-CoA transferase BioH</fullName>
    </submittedName>
</protein>
<evidence type="ECO:0000313" key="3">
    <source>
        <dbReference type="EMBL" id="EHL77218.1"/>
    </source>
</evidence>
<dbReference type="InterPro" id="IPR029058">
    <property type="entry name" value="AB_hydrolase_fold"/>
</dbReference>
<dbReference type="PATRIC" id="fig|665952.3.peg.2196"/>
<evidence type="ECO:0000256" key="1">
    <source>
        <dbReference type="ARBA" id="ARBA00022801"/>
    </source>
</evidence>
<keyword evidence="4" id="KW-1185">Reference proteome</keyword>
<dbReference type="AlphaFoldDB" id="G9QM83"/>
<dbReference type="GO" id="GO:0016787">
    <property type="term" value="F:hydrolase activity"/>
    <property type="evidence" value="ECO:0007669"/>
    <property type="project" value="UniProtKB-KW"/>
</dbReference>
<proteinExistence type="predicted"/>
<comment type="caution">
    <text evidence="3">The sequence shown here is derived from an EMBL/GenBank/DDBJ whole genome shotgun (WGS) entry which is preliminary data.</text>
</comment>
<accession>G9QM83</accession>
<keyword evidence="1" id="KW-0378">Hydrolase</keyword>
<dbReference type="Proteomes" id="UP000011747">
    <property type="component" value="Unassembled WGS sequence"/>
</dbReference>
<feature type="domain" description="AB hydrolase-1" evidence="2">
    <location>
        <begin position="7"/>
        <end position="231"/>
    </location>
</feature>
<dbReference type="GO" id="GO:0016740">
    <property type="term" value="F:transferase activity"/>
    <property type="evidence" value="ECO:0007669"/>
    <property type="project" value="UniProtKB-KW"/>
</dbReference>
<gene>
    <name evidence="3" type="ORF">HMPREF1015_00650</name>
</gene>
<dbReference type="PANTHER" id="PTHR43798">
    <property type="entry name" value="MONOACYLGLYCEROL LIPASE"/>
    <property type="match status" value="1"/>
</dbReference>
<reference evidence="3 4" key="1">
    <citation type="submission" date="2011-09" db="EMBL/GenBank/DDBJ databases">
        <title>The Genome Sequence of Bacillus smithii 7_3_47FAA.</title>
        <authorList>
            <consortium name="The Broad Institute Genome Sequencing Platform"/>
            <person name="Earl A."/>
            <person name="Ward D."/>
            <person name="Feldgarden M."/>
            <person name="Gevers D."/>
            <person name="Daigneault M."/>
            <person name="Strauss J."/>
            <person name="Allen-Vercoe E."/>
            <person name="Young S.K."/>
            <person name="Zeng Q."/>
            <person name="Gargeya S."/>
            <person name="Fitzgerald M."/>
            <person name="Haas B."/>
            <person name="Abouelleil A."/>
            <person name="Alvarado L."/>
            <person name="Arachchi H.M."/>
            <person name="Berlin A."/>
            <person name="Brown A."/>
            <person name="Chapman S.B."/>
            <person name="Chen Z."/>
            <person name="Dunbar C."/>
            <person name="Freedman E."/>
            <person name="Gearin G."/>
            <person name="Goldberg J."/>
            <person name="Griggs A."/>
            <person name="Gujja S."/>
            <person name="Heiman D."/>
            <person name="Howarth C."/>
            <person name="Larson L."/>
            <person name="Lui A."/>
            <person name="MacDonald P.J.P."/>
            <person name="Montmayeur A."/>
            <person name="Murphy C."/>
            <person name="Neiman D."/>
            <person name="Pearson M."/>
            <person name="Priest M."/>
            <person name="Roberts A."/>
            <person name="Saif S."/>
            <person name="Shea T."/>
            <person name="Shenoy N."/>
            <person name="Sisk P."/>
            <person name="Stolte C."/>
            <person name="Sykes S."/>
            <person name="Wortman J."/>
            <person name="Nusbaum C."/>
            <person name="Birren B."/>
        </authorList>
    </citation>
    <scope>NUCLEOTIDE SEQUENCE [LARGE SCALE GENOMIC DNA]</scope>
    <source>
        <strain evidence="3 4">7_3_47FAA</strain>
    </source>
</reference>
<dbReference type="PRINTS" id="PR00111">
    <property type="entry name" value="ABHYDROLASE"/>
</dbReference>
<sequence>MKHQHSLVFLPGWGMKGTIWGPLEERLKSTFAIYKVEWDGIDKAADFKRKALQFIEEKGLSSFVPVGWSLGALIALELAFSVPEKIERIVLISGTSRFIQGDRYHAGWNRRIVERMKRQLIRNRGQTISTFINSLLYEDEKGKEIDFIDHFHCDKPNSLEAGLDYLMSADVRFAVRDLSAPLLLIHGEKDAICPLSAAEDIVEQTSGKALLYKLPKTGHAPFLTKTDECAQLIQLFAGGEQ</sequence>
<dbReference type="RefSeq" id="WP_003354378.1">
    <property type="nucleotide sequence ID" value="NZ_JH414757.1"/>
</dbReference>
<name>G9QM83_9BACI</name>
<dbReference type="HOGENOM" id="CLU_020336_12_2_9"/>
<dbReference type="GO" id="GO:0016020">
    <property type="term" value="C:membrane"/>
    <property type="evidence" value="ECO:0007669"/>
    <property type="project" value="TreeGrafter"/>
</dbReference>
<evidence type="ECO:0000259" key="2">
    <source>
        <dbReference type="Pfam" id="PF12697"/>
    </source>
</evidence>
<dbReference type="Gene3D" id="3.40.50.1820">
    <property type="entry name" value="alpha/beta hydrolase"/>
    <property type="match status" value="1"/>
</dbReference>
<organism evidence="3 4">
    <name type="scientific">Bacillus smithii 7_3_47FAA</name>
    <dbReference type="NCBI Taxonomy" id="665952"/>
    <lineage>
        <taxon>Bacteria</taxon>
        <taxon>Bacillati</taxon>
        <taxon>Bacillota</taxon>
        <taxon>Bacilli</taxon>
        <taxon>Bacillales</taxon>
        <taxon>Bacillaceae</taxon>
        <taxon>Bacillus</taxon>
    </lineage>
</organism>
<dbReference type="Pfam" id="PF12697">
    <property type="entry name" value="Abhydrolase_6"/>
    <property type="match status" value="1"/>
</dbReference>
<keyword evidence="3" id="KW-0808">Transferase</keyword>
<dbReference type="EMBL" id="ACWF01000117">
    <property type="protein sequence ID" value="EHL77218.1"/>
    <property type="molecule type" value="Genomic_DNA"/>
</dbReference>
<dbReference type="SUPFAM" id="SSF53474">
    <property type="entry name" value="alpha/beta-Hydrolases"/>
    <property type="match status" value="1"/>
</dbReference>
<dbReference type="InterPro" id="IPR000073">
    <property type="entry name" value="AB_hydrolase_1"/>
</dbReference>
<evidence type="ECO:0000313" key="4">
    <source>
        <dbReference type="Proteomes" id="UP000011747"/>
    </source>
</evidence>
<dbReference type="PANTHER" id="PTHR43798:SF31">
    <property type="entry name" value="AB HYDROLASE SUPERFAMILY PROTEIN YCLE"/>
    <property type="match status" value="1"/>
</dbReference>